<keyword evidence="4 7" id="KW-0812">Transmembrane</keyword>
<keyword evidence="6 7" id="KW-0472">Membrane</keyword>
<feature type="domain" description="Tripartite ATP-independent periplasmic transporters DctQ component" evidence="8">
    <location>
        <begin position="42"/>
        <end position="171"/>
    </location>
</feature>
<name>I3TMH7_TISMK</name>
<sequence length="186" mass="18964">MAGPGMSGPGRVETPATAPRTGPLGRVAALASAVGTAWILVMMVLVNADVLGRAAFAAPLRGVPEFVGLSIVGIVFLQAGHALASGRFTRSDALLDRLAAARPRAAAALDVVHHLAGAAFFAILAWALWPRLLRAIEAGDYVGAAGDFTLPVWPIRALMIAGSVLVIGLYLILAAAAARRAAGGRS</sequence>
<keyword evidence="5 7" id="KW-1133">Transmembrane helix</keyword>
<dbReference type="GO" id="GO:0022857">
    <property type="term" value="F:transmembrane transporter activity"/>
    <property type="evidence" value="ECO:0007669"/>
    <property type="project" value="UniProtKB-UniRule"/>
</dbReference>
<comment type="function">
    <text evidence="7">Part of the tripartite ATP-independent periplasmic (TRAP) transport system.</text>
</comment>
<feature type="transmembrane region" description="Helical" evidence="7">
    <location>
        <begin position="27"/>
        <end position="46"/>
    </location>
</feature>
<evidence type="ECO:0000313" key="9">
    <source>
        <dbReference type="EMBL" id="AFK53965.1"/>
    </source>
</evidence>
<comment type="similarity">
    <text evidence="7">Belongs to the TRAP transporter small permease family.</text>
</comment>
<dbReference type="Pfam" id="PF04290">
    <property type="entry name" value="DctQ"/>
    <property type="match status" value="1"/>
</dbReference>
<keyword evidence="2 7" id="KW-0813">Transport</keyword>
<comment type="subcellular location">
    <subcellularLocation>
        <location evidence="7">Cell inner membrane</location>
        <topology evidence="7">Multi-pass membrane protein</topology>
    </subcellularLocation>
    <subcellularLocation>
        <location evidence="1">Cell membrane</location>
        <topology evidence="1">Multi-pass membrane protein</topology>
    </subcellularLocation>
</comment>
<dbReference type="EMBL" id="CP003236">
    <property type="protein sequence ID" value="AFK53965.1"/>
    <property type="molecule type" value="Genomic_DNA"/>
</dbReference>
<dbReference type="GO" id="GO:0005886">
    <property type="term" value="C:plasma membrane"/>
    <property type="evidence" value="ECO:0007669"/>
    <property type="project" value="UniProtKB-SubCell"/>
</dbReference>
<accession>I3TMH7</accession>
<dbReference type="InterPro" id="IPR055348">
    <property type="entry name" value="DctQ"/>
</dbReference>
<keyword evidence="7" id="KW-0997">Cell inner membrane</keyword>
<evidence type="ECO:0000256" key="5">
    <source>
        <dbReference type="ARBA" id="ARBA00022989"/>
    </source>
</evidence>
<reference evidence="9 10" key="1">
    <citation type="journal article" date="2012" name="J. Am. Chem. Soc.">
        <title>Bacterial biosynthesis and maturation of the didemnin anti-cancer agents.</title>
        <authorList>
            <person name="Xu Y."/>
            <person name="Kersten R.D."/>
            <person name="Nam S.J."/>
            <person name="Lu L."/>
            <person name="Al-Suwailem A.M."/>
            <person name="Zheng H."/>
            <person name="Fenical W."/>
            <person name="Dorrestein P.C."/>
            <person name="Moore B.S."/>
            <person name="Qian P.Y."/>
        </authorList>
    </citation>
    <scope>NUCLEOTIDE SEQUENCE [LARGE SCALE GENOMIC DNA]</scope>
    <source>
        <strain evidence="9 10">KA081020-065</strain>
    </source>
</reference>
<evidence type="ECO:0000256" key="3">
    <source>
        <dbReference type="ARBA" id="ARBA00022475"/>
    </source>
</evidence>
<keyword evidence="10" id="KW-1185">Reference proteome</keyword>
<evidence type="ECO:0000256" key="4">
    <source>
        <dbReference type="ARBA" id="ARBA00022692"/>
    </source>
</evidence>
<dbReference type="eggNOG" id="COG4665">
    <property type="taxonomic scope" value="Bacteria"/>
</dbReference>
<feature type="transmembrane region" description="Helical" evidence="7">
    <location>
        <begin position="66"/>
        <end position="84"/>
    </location>
</feature>
<dbReference type="HOGENOM" id="CLU_086356_8_4_5"/>
<feature type="transmembrane region" description="Helical" evidence="7">
    <location>
        <begin position="105"/>
        <end position="129"/>
    </location>
</feature>
<feature type="transmembrane region" description="Helical" evidence="7">
    <location>
        <begin position="157"/>
        <end position="178"/>
    </location>
</feature>
<comment type="subunit">
    <text evidence="7">The complex comprises the extracytoplasmic solute receptor protein and the two transmembrane proteins.</text>
</comment>
<organism evidence="9 10">
    <name type="scientific">Tistrella mobilis (strain KA081020-065)</name>
    <dbReference type="NCBI Taxonomy" id="1110502"/>
    <lineage>
        <taxon>Bacteria</taxon>
        <taxon>Pseudomonadati</taxon>
        <taxon>Pseudomonadota</taxon>
        <taxon>Alphaproteobacteria</taxon>
        <taxon>Geminicoccales</taxon>
        <taxon>Geminicoccaceae</taxon>
        <taxon>Tistrella</taxon>
    </lineage>
</organism>
<proteinExistence type="inferred from homology"/>
<dbReference type="STRING" id="1110502.TMO_2127"/>
<dbReference type="AlphaFoldDB" id="I3TMH7"/>
<keyword evidence="3" id="KW-1003">Cell membrane</keyword>
<evidence type="ECO:0000256" key="2">
    <source>
        <dbReference type="ARBA" id="ARBA00022448"/>
    </source>
</evidence>
<evidence type="ECO:0000256" key="1">
    <source>
        <dbReference type="ARBA" id="ARBA00004651"/>
    </source>
</evidence>
<gene>
    <name evidence="9" type="ordered locus">TMO_2127</name>
</gene>
<evidence type="ECO:0000256" key="7">
    <source>
        <dbReference type="RuleBase" id="RU369079"/>
    </source>
</evidence>
<dbReference type="Proteomes" id="UP000005258">
    <property type="component" value="Chromosome"/>
</dbReference>
<dbReference type="KEGG" id="tmo:TMO_2127"/>
<evidence type="ECO:0000313" key="10">
    <source>
        <dbReference type="Proteomes" id="UP000005258"/>
    </source>
</evidence>
<evidence type="ECO:0000256" key="6">
    <source>
        <dbReference type="ARBA" id="ARBA00023136"/>
    </source>
</evidence>
<dbReference type="RefSeq" id="WP_014745642.1">
    <property type="nucleotide sequence ID" value="NC_017956.1"/>
</dbReference>
<protein>
    <recommendedName>
        <fullName evidence="7">TRAP transporter small permease protein</fullName>
    </recommendedName>
</protein>
<evidence type="ECO:0000259" key="8">
    <source>
        <dbReference type="Pfam" id="PF04290"/>
    </source>
</evidence>